<sequence length="387" mass="43357">MGERLPSNENQWATWVAQHGVSGMAIHDTKLTSASTISKKQYLLLQVLWTSSQASRLDLKTFDLDTWKQQADKLLATFQSRDNYLQSFASDTILEGTFALAKKYQLQAVESKDESFRSNVAFSPVVSCTRSKMGSLEQKLRAVQLETPTKSTGNLPELPEFEDTPDTGDSPFPSPGPQEIAHLMCPQTKDQQIVNTALVDFLNALSMHFPKASGWTLHRKLFKAEFEHASFEARTDGYLEDGQSPQKVRALVEVKPMTRRKKRIPICMQEAAQMAAWIKSDPDIGGALSLPGRHLHTSQNRHETFLIFAEYAEDYIRYLNNTLPPGSPCPFLKMHEYGPWNTTIRSDMEDVGAILLAIALRAYSDANPQKPTANTSKEIGDDSEETN</sequence>
<dbReference type="OMA" id="KRIPICM"/>
<evidence type="ECO:0000313" key="2">
    <source>
        <dbReference type="EMBL" id="OOF97550.1"/>
    </source>
</evidence>
<organism evidence="2 3">
    <name type="scientific">Aspergillus carbonarius (strain ITEM 5010)</name>
    <dbReference type="NCBI Taxonomy" id="602072"/>
    <lineage>
        <taxon>Eukaryota</taxon>
        <taxon>Fungi</taxon>
        <taxon>Dikarya</taxon>
        <taxon>Ascomycota</taxon>
        <taxon>Pezizomycotina</taxon>
        <taxon>Eurotiomycetes</taxon>
        <taxon>Eurotiomycetidae</taxon>
        <taxon>Eurotiales</taxon>
        <taxon>Aspergillaceae</taxon>
        <taxon>Aspergillus</taxon>
        <taxon>Aspergillus subgen. Circumdati</taxon>
    </lineage>
</organism>
<dbReference type="Proteomes" id="UP000188318">
    <property type="component" value="Unassembled WGS sequence"/>
</dbReference>
<dbReference type="EMBL" id="KV907497">
    <property type="protein sequence ID" value="OOF97550.1"/>
    <property type="molecule type" value="Genomic_DNA"/>
</dbReference>
<feature type="region of interest" description="Disordered" evidence="1">
    <location>
        <begin position="367"/>
        <end position="387"/>
    </location>
</feature>
<evidence type="ECO:0000313" key="3">
    <source>
        <dbReference type="Proteomes" id="UP000188318"/>
    </source>
</evidence>
<feature type="region of interest" description="Disordered" evidence="1">
    <location>
        <begin position="144"/>
        <end position="171"/>
    </location>
</feature>
<dbReference type="VEuPathDB" id="FungiDB:ASPCADRAFT_4161"/>
<protein>
    <submittedName>
        <fullName evidence="2">Uncharacterized protein</fullName>
    </submittedName>
</protein>
<dbReference type="AlphaFoldDB" id="A0A1R3RSW5"/>
<dbReference type="OrthoDB" id="3508621at2759"/>
<evidence type="ECO:0000256" key="1">
    <source>
        <dbReference type="SAM" id="MobiDB-lite"/>
    </source>
</evidence>
<accession>A0A1R3RSW5</accession>
<gene>
    <name evidence="2" type="ORF">ASPCADRAFT_4161</name>
</gene>
<feature type="compositionally biased region" description="Polar residues" evidence="1">
    <location>
        <begin position="367"/>
        <end position="377"/>
    </location>
</feature>
<keyword evidence="3" id="KW-1185">Reference proteome</keyword>
<name>A0A1R3RSW5_ASPC5</name>
<proteinExistence type="predicted"/>
<dbReference type="STRING" id="602072.A0A1R3RSW5"/>
<reference evidence="3" key="1">
    <citation type="journal article" date="2017" name="Genome Biol.">
        <title>Comparative genomics reveals high biological diversity and specific adaptations in the industrially and medically important fungal genus Aspergillus.</title>
        <authorList>
            <person name="de Vries R.P."/>
            <person name="Riley R."/>
            <person name="Wiebenga A."/>
            <person name="Aguilar-Osorio G."/>
            <person name="Amillis S."/>
            <person name="Uchima C.A."/>
            <person name="Anderluh G."/>
            <person name="Asadollahi M."/>
            <person name="Askin M."/>
            <person name="Barry K."/>
            <person name="Battaglia E."/>
            <person name="Bayram O."/>
            <person name="Benocci T."/>
            <person name="Braus-Stromeyer S.A."/>
            <person name="Caldana C."/>
            <person name="Canovas D."/>
            <person name="Cerqueira G.C."/>
            <person name="Chen F."/>
            <person name="Chen W."/>
            <person name="Choi C."/>
            <person name="Clum A."/>
            <person name="Dos Santos R.A."/>
            <person name="Damasio A.R."/>
            <person name="Diallinas G."/>
            <person name="Emri T."/>
            <person name="Fekete E."/>
            <person name="Flipphi M."/>
            <person name="Freyberg S."/>
            <person name="Gallo A."/>
            <person name="Gournas C."/>
            <person name="Habgood R."/>
            <person name="Hainaut M."/>
            <person name="Harispe M.L."/>
            <person name="Henrissat B."/>
            <person name="Hilden K.S."/>
            <person name="Hope R."/>
            <person name="Hossain A."/>
            <person name="Karabika E."/>
            <person name="Karaffa L."/>
            <person name="Karanyi Z."/>
            <person name="Krasevec N."/>
            <person name="Kuo A."/>
            <person name="Kusch H."/>
            <person name="LaButti K."/>
            <person name="Lagendijk E.L."/>
            <person name="Lapidus A."/>
            <person name="Levasseur A."/>
            <person name="Lindquist E."/>
            <person name="Lipzen A."/>
            <person name="Logrieco A.F."/>
            <person name="MacCabe A."/>
            <person name="Maekelae M.R."/>
            <person name="Malavazi I."/>
            <person name="Melin P."/>
            <person name="Meyer V."/>
            <person name="Mielnichuk N."/>
            <person name="Miskei M."/>
            <person name="Molnar A.P."/>
            <person name="Mule G."/>
            <person name="Ngan C.Y."/>
            <person name="Orejas M."/>
            <person name="Orosz E."/>
            <person name="Ouedraogo J.P."/>
            <person name="Overkamp K.M."/>
            <person name="Park H.-S."/>
            <person name="Perrone G."/>
            <person name="Piumi F."/>
            <person name="Punt P.J."/>
            <person name="Ram A.F."/>
            <person name="Ramon A."/>
            <person name="Rauscher S."/>
            <person name="Record E."/>
            <person name="Riano-Pachon D.M."/>
            <person name="Robert V."/>
            <person name="Roehrig J."/>
            <person name="Ruller R."/>
            <person name="Salamov A."/>
            <person name="Salih N.S."/>
            <person name="Samson R.A."/>
            <person name="Sandor E."/>
            <person name="Sanguinetti M."/>
            <person name="Schuetze T."/>
            <person name="Sepcic K."/>
            <person name="Shelest E."/>
            <person name="Sherlock G."/>
            <person name="Sophianopoulou V."/>
            <person name="Squina F.M."/>
            <person name="Sun H."/>
            <person name="Susca A."/>
            <person name="Todd R.B."/>
            <person name="Tsang A."/>
            <person name="Unkles S.E."/>
            <person name="van de Wiele N."/>
            <person name="van Rossen-Uffink D."/>
            <person name="Oliveira J.V."/>
            <person name="Vesth T.C."/>
            <person name="Visser J."/>
            <person name="Yu J.-H."/>
            <person name="Zhou M."/>
            <person name="Andersen M.R."/>
            <person name="Archer D.B."/>
            <person name="Baker S.E."/>
            <person name="Benoit I."/>
            <person name="Brakhage A.A."/>
            <person name="Braus G.H."/>
            <person name="Fischer R."/>
            <person name="Frisvad J.C."/>
            <person name="Goldman G.H."/>
            <person name="Houbraken J."/>
            <person name="Oakley B."/>
            <person name="Pocsi I."/>
            <person name="Scazzocchio C."/>
            <person name="Seiboth B."/>
            <person name="vanKuyk P.A."/>
            <person name="Wortman J."/>
            <person name="Dyer P.S."/>
            <person name="Grigoriev I.V."/>
        </authorList>
    </citation>
    <scope>NUCLEOTIDE SEQUENCE [LARGE SCALE GENOMIC DNA]</scope>
    <source>
        <strain evidence="3">ITEM 5010</strain>
    </source>
</reference>